<keyword evidence="17" id="KW-1185">Reference proteome</keyword>
<evidence type="ECO:0000256" key="2">
    <source>
        <dbReference type="ARBA" id="ARBA00005194"/>
    </source>
</evidence>
<feature type="domain" description="Carrier" evidence="15">
    <location>
        <begin position="73"/>
        <end position="148"/>
    </location>
</feature>
<comment type="caution">
    <text evidence="16">The sequence shown here is derived from an EMBL/GenBank/DDBJ whole genome shotgun (WGS) entry which is preliminary data.</text>
</comment>
<evidence type="ECO:0000256" key="5">
    <source>
        <dbReference type="ARBA" id="ARBA00022450"/>
    </source>
</evidence>
<name>A0A9X0CFW1_9CNID</name>
<comment type="function">
    <text evidence="14">Carrier of the growing fatty acid chain in fatty acid biosynthesis.</text>
</comment>
<keyword evidence="8" id="KW-0276">Fatty acid metabolism</keyword>
<dbReference type="NCBIfam" id="TIGR00517">
    <property type="entry name" value="acyl_carrier"/>
    <property type="match status" value="1"/>
</dbReference>
<reference evidence="16" key="1">
    <citation type="submission" date="2023-01" db="EMBL/GenBank/DDBJ databases">
        <title>Genome assembly of the deep-sea coral Lophelia pertusa.</title>
        <authorList>
            <person name="Herrera S."/>
            <person name="Cordes E."/>
        </authorList>
    </citation>
    <scope>NUCLEOTIDE SEQUENCE</scope>
    <source>
        <strain evidence="16">USNM1676648</strain>
        <tissue evidence="16">Polyp</tissue>
    </source>
</reference>
<dbReference type="PROSITE" id="PS00012">
    <property type="entry name" value="PHOSPHOPANTETHEINE"/>
    <property type="match status" value="1"/>
</dbReference>
<evidence type="ECO:0000256" key="9">
    <source>
        <dbReference type="ARBA" id="ARBA00022946"/>
    </source>
</evidence>
<organism evidence="16 17">
    <name type="scientific">Desmophyllum pertusum</name>
    <dbReference type="NCBI Taxonomy" id="174260"/>
    <lineage>
        <taxon>Eukaryota</taxon>
        <taxon>Metazoa</taxon>
        <taxon>Cnidaria</taxon>
        <taxon>Anthozoa</taxon>
        <taxon>Hexacorallia</taxon>
        <taxon>Scleractinia</taxon>
        <taxon>Caryophylliina</taxon>
        <taxon>Caryophylliidae</taxon>
        <taxon>Desmophyllum</taxon>
    </lineage>
</organism>
<dbReference type="PANTHER" id="PTHR20863">
    <property type="entry name" value="ACYL CARRIER PROTEIN"/>
    <property type="match status" value="1"/>
</dbReference>
<dbReference type="SUPFAM" id="SSF47336">
    <property type="entry name" value="ACP-like"/>
    <property type="match status" value="1"/>
</dbReference>
<dbReference type="FunFam" id="1.10.1200.10:FF:000003">
    <property type="entry name" value="Acyl carrier protein"/>
    <property type="match status" value="1"/>
</dbReference>
<evidence type="ECO:0000256" key="12">
    <source>
        <dbReference type="ARBA" id="ARBA00023128"/>
    </source>
</evidence>
<evidence type="ECO:0000256" key="7">
    <source>
        <dbReference type="ARBA" id="ARBA00022553"/>
    </source>
</evidence>
<evidence type="ECO:0000256" key="3">
    <source>
        <dbReference type="ARBA" id="ARBA00010930"/>
    </source>
</evidence>
<keyword evidence="4" id="KW-0813">Transport</keyword>
<keyword evidence="9" id="KW-0809">Transit peptide</keyword>
<evidence type="ECO:0000256" key="1">
    <source>
        <dbReference type="ARBA" id="ARBA00004173"/>
    </source>
</evidence>
<keyword evidence="13 14" id="KW-0275">Fatty acid biosynthesis</keyword>
<gene>
    <name evidence="16" type="primary">NDUFAB1</name>
    <name evidence="16" type="ORF">OS493_020902</name>
</gene>
<accession>A0A9X0CFW1</accession>
<comment type="subcellular location">
    <subcellularLocation>
        <location evidence="1">Mitochondrion</location>
    </subcellularLocation>
</comment>
<dbReference type="EMBL" id="MU827790">
    <property type="protein sequence ID" value="KAJ7331196.1"/>
    <property type="molecule type" value="Genomic_DNA"/>
</dbReference>
<evidence type="ECO:0000313" key="17">
    <source>
        <dbReference type="Proteomes" id="UP001163046"/>
    </source>
</evidence>
<dbReference type="InterPro" id="IPR003231">
    <property type="entry name" value="ACP"/>
</dbReference>
<dbReference type="GO" id="GO:0000036">
    <property type="term" value="F:acyl carrier activity"/>
    <property type="evidence" value="ECO:0007669"/>
    <property type="project" value="TreeGrafter"/>
</dbReference>
<dbReference type="InterPro" id="IPR036736">
    <property type="entry name" value="ACP-like_sf"/>
</dbReference>
<evidence type="ECO:0000259" key="15">
    <source>
        <dbReference type="PROSITE" id="PS50075"/>
    </source>
</evidence>
<evidence type="ECO:0000256" key="11">
    <source>
        <dbReference type="ARBA" id="ARBA00023098"/>
    </source>
</evidence>
<dbReference type="PROSITE" id="PS50075">
    <property type="entry name" value="CARRIER"/>
    <property type="match status" value="1"/>
</dbReference>
<dbReference type="InterPro" id="IPR006162">
    <property type="entry name" value="Ppantetheine_attach_site"/>
</dbReference>
<dbReference type="GO" id="GO:0000035">
    <property type="term" value="F:acyl binding"/>
    <property type="evidence" value="ECO:0007669"/>
    <property type="project" value="TreeGrafter"/>
</dbReference>
<sequence length="151" mass="16775">MAARMLRLGRGVFVHPLLRRQSIRLVSSSPRVIFAANKNLQQPFLVSSSLAVKPLNLMGVRLFADAGTAPTRDEIQTRVMDVLKLFDKVNPEQLSSKSHFVNDLGLDSLDVVEIVMALEDDFAIEISDEEAEKVFSVEDAVELISKSLDVH</sequence>
<dbReference type="OrthoDB" id="448946at2759"/>
<proteinExistence type="inferred from homology"/>
<dbReference type="GO" id="GO:0005739">
    <property type="term" value="C:mitochondrion"/>
    <property type="evidence" value="ECO:0007669"/>
    <property type="project" value="UniProtKB-SubCell"/>
</dbReference>
<keyword evidence="11" id="KW-0443">Lipid metabolism</keyword>
<evidence type="ECO:0000313" key="16">
    <source>
        <dbReference type="EMBL" id="KAJ7331196.1"/>
    </source>
</evidence>
<dbReference type="Proteomes" id="UP001163046">
    <property type="component" value="Unassembled WGS sequence"/>
</dbReference>
<dbReference type="PANTHER" id="PTHR20863:SF28">
    <property type="entry name" value="ACYL CARRIER PROTEIN, MITOCHONDRIAL"/>
    <property type="match status" value="1"/>
</dbReference>
<keyword evidence="5 14" id="KW-0596">Phosphopantetheine</keyword>
<dbReference type="HAMAP" id="MF_01217">
    <property type="entry name" value="Acyl_carrier"/>
    <property type="match status" value="1"/>
</dbReference>
<dbReference type="Gene3D" id="1.10.1200.10">
    <property type="entry name" value="ACP-like"/>
    <property type="match status" value="1"/>
</dbReference>
<keyword evidence="6 14" id="KW-0444">Lipid biosynthesis</keyword>
<dbReference type="NCBIfam" id="NF002148">
    <property type="entry name" value="PRK00982.1-2"/>
    <property type="match status" value="1"/>
</dbReference>
<keyword evidence="12" id="KW-0496">Mitochondrion</keyword>
<dbReference type="Pfam" id="PF00550">
    <property type="entry name" value="PP-binding"/>
    <property type="match status" value="1"/>
</dbReference>
<evidence type="ECO:0000256" key="14">
    <source>
        <dbReference type="RuleBase" id="RU000722"/>
    </source>
</evidence>
<evidence type="ECO:0000256" key="13">
    <source>
        <dbReference type="ARBA" id="ARBA00023160"/>
    </source>
</evidence>
<dbReference type="InterPro" id="IPR009081">
    <property type="entry name" value="PP-bd_ACP"/>
</dbReference>
<evidence type="ECO:0000256" key="4">
    <source>
        <dbReference type="ARBA" id="ARBA00022448"/>
    </source>
</evidence>
<comment type="similarity">
    <text evidence="3">Belongs to the acyl carrier protein (ACP) family.</text>
</comment>
<keyword evidence="10" id="KW-0249">Electron transport</keyword>
<keyword evidence="7" id="KW-0597">Phosphoprotein</keyword>
<comment type="pathway">
    <text evidence="2">Lipid metabolism; fatty acid biosynthesis.</text>
</comment>
<evidence type="ECO:0000256" key="8">
    <source>
        <dbReference type="ARBA" id="ARBA00022832"/>
    </source>
</evidence>
<dbReference type="AlphaFoldDB" id="A0A9X0CFW1"/>
<evidence type="ECO:0000256" key="10">
    <source>
        <dbReference type="ARBA" id="ARBA00022982"/>
    </source>
</evidence>
<protein>
    <recommendedName>
        <fullName evidence="14">Acyl carrier protein</fullName>
    </recommendedName>
</protein>
<evidence type="ECO:0000256" key="6">
    <source>
        <dbReference type="ARBA" id="ARBA00022516"/>
    </source>
</evidence>